<keyword evidence="4" id="KW-0479">Metal-binding</keyword>
<keyword evidence="9" id="KW-1185">Reference proteome</keyword>
<dbReference type="InterPro" id="IPR013785">
    <property type="entry name" value="Aldolase_TIM"/>
</dbReference>
<dbReference type="STRING" id="1093900.A0A507AS45"/>
<dbReference type="RefSeq" id="XP_030988731.1">
    <property type="nucleotide sequence ID" value="XM_031133779.1"/>
</dbReference>
<dbReference type="SFLD" id="SFLDG01070">
    <property type="entry name" value="PLP-dependent"/>
    <property type="match status" value="1"/>
</dbReference>
<organism evidence="8 9">
    <name type="scientific">Thyridium curvatum</name>
    <dbReference type="NCBI Taxonomy" id="1093900"/>
    <lineage>
        <taxon>Eukaryota</taxon>
        <taxon>Fungi</taxon>
        <taxon>Dikarya</taxon>
        <taxon>Ascomycota</taxon>
        <taxon>Pezizomycotina</taxon>
        <taxon>Sordariomycetes</taxon>
        <taxon>Sordariomycetidae</taxon>
        <taxon>Thyridiales</taxon>
        <taxon>Thyridiaceae</taxon>
        <taxon>Thyridium</taxon>
    </lineage>
</organism>
<gene>
    <name evidence="8" type="ORF">E0L32_011088</name>
</gene>
<proteinExistence type="predicted"/>
<dbReference type="Proteomes" id="UP000319257">
    <property type="component" value="Unassembled WGS sequence"/>
</dbReference>
<dbReference type="PANTHER" id="PTHR30538:SF0">
    <property type="entry name" value="L-LYSINE 2,3-AMINOMUTASE AQ_1632-RELATED"/>
    <property type="match status" value="1"/>
</dbReference>
<evidence type="ECO:0000256" key="3">
    <source>
        <dbReference type="ARBA" id="ARBA00022691"/>
    </source>
</evidence>
<evidence type="ECO:0000256" key="7">
    <source>
        <dbReference type="ARBA" id="ARBA00023014"/>
    </source>
</evidence>
<protein>
    <recommendedName>
        <fullName evidence="10">L-lysine 2,3-aminomutase</fullName>
    </recommendedName>
</protein>
<comment type="caution">
    <text evidence="8">The sequence shown here is derived from an EMBL/GenBank/DDBJ whole genome shotgun (WGS) entry which is preliminary data.</text>
</comment>
<dbReference type="InterPro" id="IPR007197">
    <property type="entry name" value="rSAM"/>
</dbReference>
<dbReference type="OrthoDB" id="5396721at2759"/>
<dbReference type="GeneID" id="41978535"/>
<evidence type="ECO:0000256" key="1">
    <source>
        <dbReference type="ARBA" id="ARBA00001933"/>
    </source>
</evidence>
<evidence type="ECO:0000256" key="2">
    <source>
        <dbReference type="ARBA" id="ARBA00022485"/>
    </source>
</evidence>
<keyword evidence="7" id="KW-0411">Iron-sulfur</keyword>
<dbReference type="SFLD" id="SFLDS00029">
    <property type="entry name" value="Radical_SAM"/>
    <property type="match status" value="1"/>
</dbReference>
<evidence type="ECO:0000256" key="4">
    <source>
        <dbReference type="ARBA" id="ARBA00022723"/>
    </source>
</evidence>
<dbReference type="InterPro" id="IPR003739">
    <property type="entry name" value="Lys_aminomutase/Glu_NH3_mut"/>
</dbReference>
<keyword evidence="3" id="KW-0949">S-adenosyl-L-methionine</keyword>
<evidence type="ECO:0000313" key="8">
    <source>
        <dbReference type="EMBL" id="TPX07020.1"/>
    </source>
</evidence>
<dbReference type="InterPro" id="IPR058240">
    <property type="entry name" value="rSAM_sf"/>
</dbReference>
<dbReference type="EMBL" id="SKBQ01000097">
    <property type="protein sequence ID" value="TPX07020.1"/>
    <property type="molecule type" value="Genomic_DNA"/>
</dbReference>
<evidence type="ECO:0000313" key="9">
    <source>
        <dbReference type="Proteomes" id="UP000319257"/>
    </source>
</evidence>
<dbReference type="NCBIfam" id="TIGR00238">
    <property type="entry name" value="KamA family radical SAM protein"/>
    <property type="match status" value="1"/>
</dbReference>
<evidence type="ECO:0000256" key="5">
    <source>
        <dbReference type="ARBA" id="ARBA00022898"/>
    </source>
</evidence>
<keyword evidence="5" id="KW-0663">Pyridoxal phosphate</keyword>
<keyword evidence="2" id="KW-0004">4Fe-4S</keyword>
<evidence type="ECO:0000256" key="6">
    <source>
        <dbReference type="ARBA" id="ARBA00023004"/>
    </source>
</evidence>
<accession>A0A507AS45</accession>
<reference evidence="8 9" key="1">
    <citation type="submission" date="2019-06" db="EMBL/GenBank/DDBJ databases">
        <title>Draft genome sequence of the filamentous fungus Phialemoniopsis curvata isolated from diesel fuel.</title>
        <authorList>
            <person name="Varaljay V.A."/>
            <person name="Lyon W.J."/>
            <person name="Crouch A.L."/>
            <person name="Drake C.E."/>
            <person name="Hollomon J.M."/>
            <person name="Nadeau L.J."/>
            <person name="Nunn H.S."/>
            <person name="Stevenson B.S."/>
            <person name="Bojanowski C.L."/>
            <person name="Crookes-Goodson W.J."/>
        </authorList>
    </citation>
    <scope>NUCLEOTIDE SEQUENCE [LARGE SCALE GENOMIC DNA]</scope>
    <source>
        <strain evidence="8 9">D216</strain>
    </source>
</reference>
<keyword evidence="6" id="KW-0408">Iron</keyword>
<dbReference type="SUPFAM" id="SSF102114">
    <property type="entry name" value="Radical SAM enzymes"/>
    <property type="match status" value="1"/>
</dbReference>
<sequence>MFALIRRGVALRASTCLPVPVPILRGQISQLHNHAEAVAEMPEVPPITGPPPTEEPFWRKIPWWSNVSESDFLSYRWGIANTIQPHKLRNFLGSVLPDEVPDDQHEGKMQTRDDLISDVFKGISHASMSTRITPYIMSRIDWNDPRHDPLFRQFIPLRSRMLPDHPELTMDSLGERKDSPVPGLVHRYPDKALFLPVSVCPTYCMFCTRSYAIGGDTSTVHKESFKPTRRRWEKCFSYIEGQPGLHDIVVSGGDSYYLEPDQLHEIGERLISMPNIRRFRFASKGLAVAPGRFLDDGDGWFAALVDISNAAKRAGKSVALHTHINHPNEISWITELASQRLLKEGVTVRNQTVLLRGVNDDVETMSTLIRKLADNNISPYYVYQCDMVESIEHLRTPLQTILDLESRIRGTIAGFAMPQFVVDLPQGGGKRLACSHLSYDRETGVSRYMAPALTRGNKENKVYEYFDPIDCLPVRPAEPCD</sequence>
<dbReference type="GO" id="GO:0051539">
    <property type="term" value="F:4 iron, 4 sulfur cluster binding"/>
    <property type="evidence" value="ECO:0007669"/>
    <property type="project" value="UniProtKB-KW"/>
</dbReference>
<dbReference type="InParanoid" id="A0A507AS45"/>
<evidence type="ECO:0008006" key="10">
    <source>
        <dbReference type="Google" id="ProtNLM"/>
    </source>
</evidence>
<dbReference type="AlphaFoldDB" id="A0A507AS45"/>
<dbReference type="PANTHER" id="PTHR30538">
    <property type="entry name" value="LYSINE 2,3-AMINOMUTASE-RELATED"/>
    <property type="match status" value="1"/>
</dbReference>
<dbReference type="GO" id="GO:0046872">
    <property type="term" value="F:metal ion binding"/>
    <property type="evidence" value="ECO:0007669"/>
    <property type="project" value="UniProtKB-KW"/>
</dbReference>
<dbReference type="Gene3D" id="3.20.20.70">
    <property type="entry name" value="Aldolase class I"/>
    <property type="match status" value="1"/>
</dbReference>
<name>A0A507AS45_9PEZI</name>
<comment type="cofactor">
    <cofactor evidence="1">
        <name>pyridoxal 5'-phosphate</name>
        <dbReference type="ChEBI" id="CHEBI:597326"/>
    </cofactor>
</comment>
<dbReference type="GO" id="GO:0003824">
    <property type="term" value="F:catalytic activity"/>
    <property type="evidence" value="ECO:0007669"/>
    <property type="project" value="InterPro"/>
</dbReference>